<dbReference type="Gene3D" id="1.10.3720.10">
    <property type="entry name" value="MetI-like"/>
    <property type="match status" value="1"/>
</dbReference>
<proteinExistence type="inferred from homology"/>
<evidence type="ECO:0000256" key="7">
    <source>
        <dbReference type="RuleBase" id="RU363032"/>
    </source>
</evidence>
<comment type="subcellular location">
    <subcellularLocation>
        <location evidence="1 7">Cell membrane</location>
        <topology evidence="1 7">Multi-pass membrane protein</topology>
    </subcellularLocation>
</comment>
<feature type="transmembrane region" description="Helical" evidence="7">
    <location>
        <begin position="178"/>
        <end position="200"/>
    </location>
</feature>
<dbReference type="InterPro" id="IPR000515">
    <property type="entry name" value="MetI-like"/>
</dbReference>
<keyword evidence="4 7" id="KW-0812">Transmembrane</keyword>
<feature type="domain" description="ABC transmembrane type-1" evidence="8">
    <location>
        <begin position="95"/>
        <end position="304"/>
    </location>
</feature>
<evidence type="ECO:0000313" key="10">
    <source>
        <dbReference type="Proteomes" id="UP000255207"/>
    </source>
</evidence>
<evidence type="ECO:0000256" key="3">
    <source>
        <dbReference type="ARBA" id="ARBA00022475"/>
    </source>
</evidence>
<dbReference type="InterPro" id="IPR035906">
    <property type="entry name" value="MetI-like_sf"/>
</dbReference>
<keyword evidence="3" id="KW-1003">Cell membrane</keyword>
<dbReference type="InterPro" id="IPR045621">
    <property type="entry name" value="BPD_transp_1_N"/>
</dbReference>
<protein>
    <submittedName>
        <fullName evidence="9">ABC transporter permease</fullName>
    </submittedName>
</protein>
<reference evidence="10" key="1">
    <citation type="submission" date="2018-07" db="EMBL/GenBank/DDBJ databases">
        <authorList>
            <person name="Safronova V.I."/>
            <person name="Chirak E.R."/>
            <person name="Sazanova A.L."/>
        </authorList>
    </citation>
    <scope>NUCLEOTIDE SEQUENCE [LARGE SCALE GENOMIC DNA]</scope>
    <source>
        <strain evidence="10">RCAM04685</strain>
    </source>
</reference>
<dbReference type="SUPFAM" id="SSF161098">
    <property type="entry name" value="MetI-like"/>
    <property type="match status" value="1"/>
</dbReference>
<organism evidence="9 10">
    <name type="scientific">Bosea caraganae</name>
    <dbReference type="NCBI Taxonomy" id="2763117"/>
    <lineage>
        <taxon>Bacteria</taxon>
        <taxon>Pseudomonadati</taxon>
        <taxon>Pseudomonadota</taxon>
        <taxon>Alphaproteobacteria</taxon>
        <taxon>Hyphomicrobiales</taxon>
        <taxon>Boseaceae</taxon>
        <taxon>Bosea</taxon>
    </lineage>
</organism>
<dbReference type="PROSITE" id="PS50928">
    <property type="entry name" value="ABC_TM1"/>
    <property type="match status" value="1"/>
</dbReference>
<evidence type="ECO:0000256" key="2">
    <source>
        <dbReference type="ARBA" id="ARBA00022448"/>
    </source>
</evidence>
<feature type="transmembrane region" description="Helical" evidence="7">
    <location>
        <begin position="12"/>
        <end position="30"/>
    </location>
</feature>
<keyword evidence="10" id="KW-1185">Reference proteome</keyword>
<dbReference type="GO" id="GO:0005886">
    <property type="term" value="C:plasma membrane"/>
    <property type="evidence" value="ECO:0007669"/>
    <property type="project" value="UniProtKB-SubCell"/>
</dbReference>
<dbReference type="RefSeq" id="WP_114831358.1">
    <property type="nucleotide sequence ID" value="NZ_QQTO01000020.1"/>
</dbReference>
<dbReference type="GO" id="GO:0055085">
    <property type="term" value="P:transmembrane transport"/>
    <property type="evidence" value="ECO:0007669"/>
    <property type="project" value="InterPro"/>
</dbReference>
<dbReference type="Pfam" id="PF00528">
    <property type="entry name" value="BPD_transp_1"/>
    <property type="match status" value="1"/>
</dbReference>
<evidence type="ECO:0000313" key="9">
    <source>
        <dbReference type="EMBL" id="RDJ21297.1"/>
    </source>
</evidence>
<dbReference type="PANTHER" id="PTHR43163">
    <property type="entry name" value="DIPEPTIDE TRANSPORT SYSTEM PERMEASE PROTEIN DPPB-RELATED"/>
    <property type="match status" value="1"/>
</dbReference>
<evidence type="ECO:0000256" key="5">
    <source>
        <dbReference type="ARBA" id="ARBA00022989"/>
    </source>
</evidence>
<evidence type="ECO:0000256" key="4">
    <source>
        <dbReference type="ARBA" id="ARBA00022692"/>
    </source>
</evidence>
<keyword evidence="2 7" id="KW-0813">Transport</keyword>
<sequence>MLNYCLSRLGQLILMLFLASLVIFAVIQNAPGDPALIRLGTEATPEQIEIERVRLGLNRTLPERYAIWLGDAVRFDFGKSFSTGQPVSETIADAFAQTLKLASLAALIGLVFGTALGITAALNRGNLVDNAISALTALAFSLPSFALGTLLVVVFAVTLRWLPPSGLGNSSNTALDTLRFLIMPAVTLATPFVVVLARYVRTSLIEAMQQDYVVTAKAKGLSKATIVITHALRNALIPTVTIAGLQIGNLLAGATVTETVFSYPGLGRLIIEAVTSLDYPLVQGALLFTATVFLLCTFLVDLAYGLIDPRIRTAGG</sequence>
<evidence type="ECO:0000259" key="8">
    <source>
        <dbReference type="PROSITE" id="PS50928"/>
    </source>
</evidence>
<evidence type="ECO:0000256" key="1">
    <source>
        <dbReference type="ARBA" id="ARBA00004651"/>
    </source>
</evidence>
<accession>A0A370L1A0</accession>
<dbReference type="OrthoDB" id="9807402at2"/>
<keyword evidence="5 7" id="KW-1133">Transmembrane helix</keyword>
<feature type="transmembrane region" description="Helical" evidence="7">
    <location>
        <begin position="134"/>
        <end position="158"/>
    </location>
</feature>
<name>A0A370L1A0_9HYPH</name>
<gene>
    <name evidence="9" type="ORF">DWE98_21495</name>
</gene>
<dbReference type="Pfam" id="PF19300">
    <property type="entry name" value="BPD_transp_1_N"/>
    <property type="match status" value="1"/>
</dbReference>
<dbReference type="PANTHER" id="PTHR43163:SF6">
    <property type="entry name" value="DIPEPTIDE TRANSPORT SYSTEM PERMEASE PROTEIN DPPB-RELATED"/>
    <property type="match status" value="1"/>
</dbReference>
<feature type="transmembrane region" description="Helical" evidence="7">
    <location>
        <begin position="285"/>
        <end position="307"/>
    </location>
</feature>
<comment type="caution">
    <text evidence="9">The sequence shown here is derived from an EMBL/GenBank/DDBJ whole genome shotgun (WGS) entry which is preliminary data.</text>
</comment>
<keyword evidence="6 7" id="KW-0472">Membrane</keyword>
<comment type="similarity">
    <text evidence="7">Belongs to the binding-protein-dependent transport system permease family.</text>
</comment>
<dbReference type="CDD" id="cd06261">
    <property type="entry name" value="TM_PBP2"/>
    <property type="match status" value="1"/>
</dbReference>
<dbReference type="AlphaFoldDB" id="A0A370L1A0"/>
<dbReference type="EMBL" id="QQTP01000013">
    <property type="protein sequence ID" value="RDJ21297.1"/>
    <property type="molecule type" value="Genomic_DNA"/>
</dbReference>
<evidence type="ECO:0000256" key="6">
    <source>
        <dbReference type="ARBA" id="ARBA00023136"/>
    </source>
</evidence>
<dbReference type="Proteomes" id="UP000255207">
    <property type="component" value="Unassembled WGS sequence"/>
</dbReference>
<feature type="transmembrane region" description="Helical" evidence="7">
    <location>
        <begin position="101"/>
        <end position="122"/>
    </location>
</feature>